<protein>
    <submittedName>
        <fullName evidence="2">Uncharacterized protein</fullName>
    </submittedName>
</protein>
<accession>A0AA36GUI0</accession>
<name>A0AA36GUI0_CYLNA</name>
<comment type="caution">
    <text evidence="2">The sequence shown here is derived from an EMBL/GenBank/DDBJ whole genome shotgun (WGS) entry which is preliminary data.</text>
</comment>
<dbReference type="EMBL" id="CATQJL010000223">
    <property type="protein sequence ID" value="CAJ0598539.1"/>
    <property type="molecule type" value="Genomic_DNA"/>
</dbReference>
<reference evidence="2" key="1">
    <citation type="submission" date="2023-07" db="EMBL/GenBank/DDBJ databases">
        <authorList>
            <consortium name="CYATHOMIX"/>
        </authorList>
    </citation>
    <scope>NUCLEOTIDE SEQUENCE</scope>
    <source>
        <strain evidence="2">N/A</strain>
    </source>
</reference>
<organism evidence="2 3">
    <name type="scientific">Cylicocyclus nassatus</name>
    <name type="common">Nematode worm</name>
    <dbReference type="NCBI Taxonomy" id="53992"/>
    <lineage>
        <taxon>Eukaryota</taxon>
        <taxon>Metazoa</taxon>
        <taxon>Ecdysozoa</taxon>
        <taxon>Nematoda</taxon>
        <taxon>Chromadorea</taxon>
        <taxon>Rhabditida</taxon>
        <taxon>Rhabditina</taxon>
        <taxon>Rhabditomorpha</taxon>
        <taxon>Strongyloidea</taxon>
        <taxon>Strongylidae</taxon>
        <taxon>Cylicocyclus</taxon>
    </lineage>
</organism>
<keyword evidence="3" id="KW-1185">Reference proteome</keyword>
<feature type="region of interest" description="Disordered" evidence="1">
    <location>
        <begin position="1"/>
        <end position="33"/>
    </location>
</feature>
<evidence type="ECO:0000256" key="1">
    <source>
        <dbReference type="SAM" id="MobiDB-lite"/>
    </source>
</evidence>
<dbReference type="Proteomes" id="UP001176961">
    <property type="component" value="Unassembled WGS sequence"/>
</dbReference>
<sequence>MDFDPKDDKAAGKLDKAEVKNVSKKEKTGEMLEECTDQEWETGATAMPAEMLNIEKKPSTVNVFVAPKEKGETILQSTSRQVERIKGLKDPIQQLVYRILNLMISERENTQPTVDILIKSRSGQLQVINME</sequence>
<gene>
    <name evidence="2" type="ORF">CYNAS_LOCUS10522</name>
</gene>
<dbReference type="InterPro" id="IPR020149">
    <property type="entry name" value="Uncharacterised_C02F5.10"/>
</dbReference>
<evidence type="ECO:0000313" key="2">
    <source>
        <dbReference type="EMBL" id="CAJ0598539.1"/>
    </source>
</evidence>
<proteinExistence type="predicted"/>
<evidence type="ECO:0000313" key="3">
    <source>
        <dbReference type="Proteomes" id="UP001176961"/>
    </source>
</evidence>
<dbReference type="Pfam" id="PF17309">
    <property type="entry name" value="DUF5356"/>
    <property type="match status" value="1"/>
</dbReference>
<feature type="compositionally biased region" description="Basic and acidic residues" evidence="1">
    <location>
        <begin position="1"/>
        <end position="30"/>
    </location>
</feature>
<dbReference type="AlphaFoldDB" id="A0AA36GUI0"/>